<evidence type="ECO:0000259" key="15">
    <source>
        <dbReference type="PROSITE" id="PS50249"/>
    </source>
</evidence>
<comment type="similarity">
    <text evidence="11 12">Belongs to the class I-like SAM-binding methyltransferase superfamily. C5-methyltransferase family.</text>
</comment>
<dbReference type="PROSITE" id="PS50249">
    <property type="entry name" value="MPN"/>
    <property type="match status" value="1"/>
</dbReference>
<dbReference type="InterPro" id="IPR025657">
    <property type="entry name" value="RadC_JAB"/>
</dbReference>
<evidence type="ECO:0000256" key="10">
    <source>
        <dbReference type="ARBA" id="ARBA00047422"/>
    </source>
</evidence>
<evidence type="ECO:0000256" key="12">
    <source>
        <dbReference type="RuleBase" id="RU000416"/>
    </source>
</evidence>
<keyword evidence="4 11" id="KW-0949">S-adenosyl-L-methionine</keyword>
<gene>
    <name evidence="16" type="ORF">THERMOS_493</name>
</gene>
<name>A0A8H8XBM5_9GAMM</name>
<dbReference type="Pfam" id="PF00145">
    <property type="entry name" value="DNA_methylase"/>
    <property type="match status" value="1"/>
</dbReference>
<evidence type="ECO:0000256" key="5">
    <source>
        <dbReference type="ARBA" id="ARBA00022723"/>
    </source>
</evidence>
<dbReference type="AlphaFoldDB" id="A0A8H8XBM5"/>
<dbReference type="Gene3D" id="3.40.50.150">
    <property type="entry name" value="Vaccinia Virus protein VP39"/>
    <property type="match status" value="1"/>
</dbReference>
<dbReference type="PANTHER" id="PTHR30471">
    <property type="entry name" value="DNA REPAIR PROTEIN RADC"/>
    <property type="match status" value="1"/>
</dbReference>
<protein>
    <recommendedName>
        <fullName evidence="13">Cytosine-specific methyltransferase</fullName>
        <ecNumber evidence="13">2.1.1.37</ecNumber>
    </recommendedName>
</protein>
<dbReference type="RefSeq" id="WP_202762656.1">
    <property type="nucleotide sequence ID" value="NZ_CAESAQ020000028.1"/>
</dbReference>
<keyword evidence="6" id="KW-0680">Restriction system</keyword>
<proteinExistence type="inferred from homology"/>
<evidence type="ECO:0000256" key="3">
    <source>
        <dbReference type="ARBA" id="ARBA00022679"/>
    </source>
</evidence>
<keyword evidence="7" id="KW-0378">Hydrolase</keyword>
<evidence type="ECO:0000256" key="1">
    <source>
        <dbReference type="ARBA" id="ARBA00022603"/>
    </source>
</evidence>
<dbReference type="Proteomes" id="UP000643672">
    <property type="component" value="Unassembled WGS sequence"/>
</dbReference>
<dbReference type="PROSITE" id="PS51679">
    <property type="entry name" value="SAM_MT_C5"/>
    <property type="match status" value="1"/>
</dbReference>
<keyword evidence="3 11" id="KW-0808">Transferase</keyword>
<dbReference type="GO" id="GO:0046872">
    <property type="term" value="F:metal ion binding"/>
    <property type="evidence" value="ECO:0007669"/>
    <property type="project" value="UniProtKB-KW"/>
</dbReference>
<dbReference type="PROSITE" id="PS00094">
    <property type="entry name" value="C5_MTASE_1"/>
    <property type="match status" value="1"/>
</dbReference>
<keyword evidence="9" id="KW-0482">Metalloprotease</keyword>
<evidence type="ECO:0000256" key="14">
    <source>
        <dbReference type="RuleBase" id="RU003797"/>
    </source>
</evidence>
<dbReference type="Pfam" id="PF20582">
    <property type="entry name" value="UPF0758_N"/>
    <property type="match status" value="1"/>
</dbReference>
<keyword evidence="17" id="KW-1185">Reference proteome</keyword>
<dbReference type="EMBL" id="CAESAQ020000028">
    <property type="protein sequence ID" value="CAB5496362.1"/>
    <property type="molecule type" value="Genomic_DNA"/>
</dbReference>
<dbReference type="Gene3D" id="3.90.120.10">
    <property type="entry name" value="DNA Methylase, subunit A, domain 2"/>
    <property type="match status" value="1"/>
</dbReference>
<dbReference type="InterPro" id="IPR018117">
    <property type="entry name" value="C5_DNA_meth_AS"/>
</dbReference>
<dbReference type="GO" id="GO:0009307">
    <property type="term" value="P:DNA restriction-modification system"/>
    <property type="evidence" value="ECO:0007669"/>
    <property type="project" value="UniProtKB-KW"/>
</dbReference>
<dbReference type="GO" id="GO:0003886">
    <property type="term" value="F:DNA (cytosine-5-)-methyltransferase activity"/>
    <property type="evidence" value="ECO:0007669"/>
    <property type="project" value="UniProtKB-EC"/>
</dbReference>
<feature type="active site" evidence="11">
    <location>
        <position position="333"/>
    </location>
</feature>
<evidence type="ECO:0000256" key="4">
    <source>
        <dbReference type="ARBA" id="ARBA00022691"/>
    </source>
</evidence>
<evidence type="ECO:0000256" key="6">
    <source>
        <dbReference type="ARBA" id="ARBA00022747"/>
    </source>
</evidence>
<keyword evidence="8" id="KW-0862">Zinc</keyword>
<keyword evidence="1 11" id="KW-0489">Methyltransferase</keyword>
<dbReference type="InterPro" id="IPR001525">
    <property type="entry name" value="C5_MeTfrase"/>
</dbReference>
<organism evidence="16 17">
    <name type="scientific">Bathymodiolus thermophilus thioautotrophic gill symbiont</name>
    <dbReference type="NCBI Taxonomy" id="2360"/>
    <lineage>
        <taxon>Bacteria</taxon>
        <taxon>Pseudomonadati</taxon>
        <taxon>Pseudomonadota</taxon>
        <taxon>Gammaproteobacteria</taxon>
        <taxon>sulfur-oxidizing symbionts</taxon>
    </lineage>
</organism>
<dbReference type="GO" id="GO:0032259">
    <property type="term" value="P:methylation"/>
    <property type="evidence" value="ECO:0007669"/>
    <property type="project" value="UniProtKB-KW"/>
</dbReference>
<dbReference type="GO" id="GO:0006508">
    <property type="term" value="P:proteolysis"/>
    <property type="evidence" value="ECO:0007669"/>
    <property type="project" value="UniProtKB-KW"/>
</dbReference>
<dbReference type="CDD" id="cd08071">
    <property type="entry name" value="MPN_DUF2466"/>
    <property type="match status" value="1"/>
</dbReference>
<dbReference type="NCBIfam" id="TIGR00675">
    <property type="entry name" value="dcm"/>
    <property type="match status" value="1"/>
</dbReference>
<comment type="catalytic activity">
    <reaction evidence="10 13">
        <text>a 2'-deoxycytidine in DNA + S-adenosyl-L-methionine = a 5-methyl-2'-deoxycytidine in DNA + S-adenosyl-L-homocysteine + H(+)</text>
        <dbReference type="Rhea" id="RHEA:13681"/>
        <dbReference type="Rhea" id="RHEA-COMP:11369"/>
        <dbReference type="Rhea" id="RHEA-COMP:11370"/>
        <dbReference type="ChEBI" id="CHEBI:15378"/>
        <dbReference type="ChEBI" id="CHEBI:57856"/>
        <dbReference type="ChEBI" id="CHEBI:59789"/>
        <dbReference type="ChEBI" id="CHEBI:85452"/>
        <dbReference type="ChEBI" id="CHEBI:85454"/>
        <dbReference type="EC" id="2.1.1.37"/>
    </reaction>
</comment>
<dbReference type="PANTHER" id="PTHR30471:SF3">
    <property type="entry name" value="UPF0758 PROTEIN YEES-RELATED"/>
    <property type="match status" value="1"/>
</dbReference>
<evidence type="ECO:0000256" key="8">
    <source>
        <dbReference type="ARBA" id="ARBA00022833"/>
    </source>
</evidence>
<accession>A0A8H8XBM5</accession>
<dbReference type="InterPro" id="IPR001405">
    <property type="entry name" value="UPF0758"/>
</dbReference>
<dbReference type="SUPFAM" id="SSF53335">
    <property type="entry name" value="S-adenosyl-L-methionine-dependent methyltransferases"/>
    <property type="match status" value="1"/>
</dbReference>
<evidence type="ECO:0000313" key="16">
    <source>
        <dbReference type="EMBL" id="CAB5496362.1"/>
    </source>
</evidence>
<evidence type="ECO:0000313" key="17">
    <source>
        <dbReference type="Proteomes" id="UP000643672"/>
    </source>
</evidence>
<evidence type="ECO:0000256" key="2">
    <source>
        <dbReference type="ARBA" id="ARBA00022670"/>
    </source>
</evidence>
<dbReference type="InterPro" id="IPR046778">
    <property type="entry name" value="UPF0758_N"/>
</dbReference>
<keyword evidence="5" id="KW-0479">Metal-binding</keyword>
<dbReference type="NCBIfam" id="TIGR00608">
    <property type="entry name" value="radc"/>
    <property type="match status" value="1"/>
</dbReference>
<comment type="caution">
    <text evidence="16">The sequence shown here is derived from an EMBL/GenBank/DDBJ whole genome shotgun (WGS) entry which is preliminary data.</text>
</comment>
<dbReference type="CDD" id="cd00315">
    <property type="entry name" value="Cyt_C5_DNA_methylase"/>
    <property type="match status" value="1"/>
</dbReference>
<dbReference type="NCBIfam" id="NF000642">
    <property type="entry name" value="PRK00024.1"/>
    <property type="match status" value="1"/>
</dbReference>
<dbReference type="EC" id="2.1.1.37" evidence="13"/>
<dbReference type="InterPro" id="IPR037518">
    <property type="entry name" value="MPN"/>
</dbReference>
<evidence type="ECO:0000256" key="7">
    <source>
        <dbReference type="ARBA" id="ARBA00022801"/>
    </source>
</evidence>
<sequence>MAKIKDIPKIKRPRERLLQQGANALSKSDLLAILLGSGIKGTNVQKLSQTIIEKFNKDFLDLSIDDLRTISGIGQVKAMQIISAIALVKRIYQEQNTDEFIVKNAQDVLTLTHNLKDKKKEYLVCLYLNSHNALIKKETISISLLNKSLLHPKEVFHSAIELRATSVILIHNHPTGDPKFSEQDELIVKKISEAGKIIGIPVIDFLITAKNEHYSFYEELKDDDNSDYIAEGFQAGLFDLLEIKSLNDEPEKPKFTFIDLFAGIGGFHLAASSLGGKCVFASEFDEKARQTYQENFLKHNPELFYSGNFAGDITQVKVKKIPRFDFLFAGFPCQPFSKGGYRKGFKDTRGTLFFEVAKIIKSHNPSYVLLENVQNLVTHDDGKTFETICNTLNELGYTLNISPLILSPDDFGIPAIRKRIFIPAIRKELVKQDKFMLDFSDLLLSVDSQGIYDIVDNGKVDKKFYISAYEEKVLKAWNEFYLGIDLKVIGFPIWADEFNLNYDIKELPKWKGDFVIKNRGLYQRNKNFIDKWLKKYDFLTWMKPTQRKMEWQAGSDIDNIYGGLIQFRPSGVRVKRPNKFSTLVAMNQPQIIGKYKRRLTPNETKKLQSFPSDFILHAQGNIALKQLGNSVNTEVVKKVIQKMINYAN</sequence>
<reference evidence="16 17" key="1">
    <citation type="submission" date="2020-05" db="EMBL/GenBank/DDBJ databases">
        <authorList>
            <person name="Petersen J."/>
            <person name="Sayavedra L."/>
        </authorList>
    </citation>
    <scope>NUCLEOTIDE SEQUENCE [LARGE SCALE GENOMIC DNA]</scope>
    <source>
        <strain evidence="16">B thermophilus SOXS</strain>
    </source>
</reference>
<dbReference type="Pfam" id="PF04002">
    <property type="entry name" value="RadC"/>
    <property type="match status" value="1"/>
</dbReference>
<dbReference type="GO" id="GO:0008237">
    <property type="term" value="F:metallopeptidase activity"/>
    <property type="evidence" value="ECO:0007669"/>
    <property type="project" value="UniProtKB-KW"/>
</dbReference>
<dbReference type="PRINTS" id="PR00105">
    <property type="entry name" value="C5METTRFRASE"/>
</dbReference>
<evidence type="ECO:0000256" key="11">
    <source>
        <dbReference type="PROSITE-ProRule" id="PRU01016"/>
    </source>
</evidence>
<feature type="domain" description="MPN" evidence="15">
    <location>
        <begin position="95"/>
        <end position="222"/>
    </location>
</feature>
<dbReference type="InterPro" id="IPR029063">
    <property type="entry name" value="SAM-dependent_MTases_sf"/>
</dbReference>
<comment type="similarity">
    <text evidence="14">Belongs to the UPF0758 family.</text>
</comment>
<evidence type="ECO:0000256" key="13">
    <source>
        <dbReference type="RuleBase" id="RU000417"/>
    </source>
</evidence>
<dbReference type="Gene3D" id="3.40.140.10">
    <property type="entry name" value="Cytidine Deaminase, domain 2"/>
    <property type="match status" value="1"/>
</dbReference>
<evidence type="ECO:0000256" key="9">
    <source>
        <dbReference type="ARBA" id="ARBA00023049"/>
    </source>
</evidence>
<keyword evidence="2" id="KW-0645">Protease</keyword>